<sequence length="162" mass="18022">MTEYSCPRTHSLSGPTSDSPTVQTRTDVNLDSHVRKLVQAILTTPEFQSRFCPGTASDAFRRETTDSTVRNVSGLAGNSRFHFEDYLPDSAFEGSQEAQTLAVISALSPANGSVRRMARRWSMAGTHDSQSRSRATVSYALDSTPQRKTVRFSDSWVRRTDR</sequence>
<dbReference type="RefSeq" id="XP_021874787.1">
    <property type="nucleotide sequence ID" value="XM_022014478.1"/>
</dbReference>
<dbReference type="Proteomes" id="UP000193218">
    <property type="component" value="Unassembled WGS sequence"/>
</dbReference>
<accession>A0A1Y1USX1</accession>
<protein>
    <submittedName>
        <fullName evidence="2">Uncharacterized protein</fullName>
    </submittedName>
</protein>
<evidence type="ECO:0000313" key="3">
    <source>
        <dbReference type="Proteomes" id="UP000193218"/>
    </source>
</evidence>
<dbReference type="GeneID" id="33556286"/>
<evidence type="ECO:0000313" key="2">
    <source>
        <dbReference type="EMBL" id="ORX41108.1"/>
    </source>
</evidence>
<dbReference type="InParanoid" id="A0A1Y1USX1"/>
<proteinExistence type="predicted"/>
<feature type="compositionally biased region" description="Polar residues" evidence="1">
    <location>
        <begin position="8"/>
        <end position="24"/>
    </location>
</feature>
<dbReference type="AlphaFoldDB" id="A0A1Y1USX1"/>
<keyword evidence="3" id="KW-1185">Reference proteome</keyword>
<reference evidence="2 3" key="1">
    <citation type="submission" date="2017-03" db="EMBL/GenBank/DDBJ databases">
        <title>Widespread Adenine N6-methylation of Active Genes in Fungi.</title>
        <authorList>
            <consortium name="DOE Joint Genome Institute"/>
            <person name="Mondo S.J."/>
            <person name="Dannebaum R.O."/>
            <person name="Kuo R.C."/>
            <person name="Louie K.B."/>
            <person name="Bewick A.J."/>
            <person name="Labutti K."/>
            <person name="Haridas S."/>
            <person name="Kuo A."/>
            <person name="Salamov A."/>
            <person name="Ahrendt S.R."/>
            <person name="Lau R."/>
            <person name="Bowen B.P."/>
            <person name="Lipzen A."/>
            <person name="Sullivan W."/>
            <person name="Andreopoulos W.B."/>
            <person name="Clum A."/>
            <person name="Lindquist E."/>
            <person name="Daum C."/>
            <person name="Northen T.R."/>
            <person name="Ramamoorthy G."/>
            <person name="Schmitz R.J."/>
            <person name="Gryganskyi A."/>
            <person name="Culley D."/>
            <person name="Magnuson J."/>
            <person name="James T.Y."/>
            <person name="O'Malley M.A."/>
            <person name="Stajich J.E."/>
            <person name="Spatafora J.W."/>
            <person name="Visel A."/>
            <person name="Grigoriev I.V."/>
        </authorList>
    </citation>
    <scope>NUCLEOTIDE SEQUENCE [LARGE SCALE GENOMIC DNA]</scope>
    <source>
        <strain evidence="2 3">NRRL Y-17943</strain>
    </source>
</reference>
<dbReference type="EMBL" id="NBSH01000001">
    <property type="protein sequence ID" value="ORX41108.1"/>
    <property type="molecule type" value="Genomic_DNA"/>
</dbReference>
<organism evidence="2 3">
    <name type="scientific">Kockovaella imperatae</name>
    <dbReference type="NCBI Taxonomy" id="4999"/>
    <lineage>
        <taxon>Eukaryota</taxon>
        <taxon>Fungi</taxon>
        <taxon>Dikarya</taxon>
        <taxon>Basidiomycota</taxon>
        <taxon>Agaricomycotina</taxon>
        <taxon>Tremellomycetes</taxon>
        <taxon>Tremellales</taxon>
        <taxon>Cuniculitremaceae</taxon>
        <taxon>Kockovaella</taxon>
    </lineage>
</organism>
<feature type="region of interest" description="Disordered" evidence="1">
    <location>
        <begin position="1"/>
        <end position="24"/>
    </location>
</feature>
<evidence type="ECO:0000256" key="1">
    <source>
        <dbReference type="SAM" id="MobiDB-lite"/>
    </source>
</evidence>
<comment type="caution">
    <text evidence="2">The sequence shown here is derived from an EMBL/GenBank/DDBJ whole genome shotgun (WGS) entry which is preliminary data.</text>
</comment>
<gene>
    <name evidence="2" type="ORF">BD324DRAFT_613219</name>
</gene>
<name>A0A1Y1USX1_9TREE</name>